<accession>A0A6L5QMU5</accession>
<name>A0A6L5QMU5_9BURK</name>
<dbReference type="Proteomes" id="UP000481037">
    <property type="component" value="Unassembled WGS sequence"/>
</dbReference>
<gene>
    <name evidence="1" type="ORF">GJ697_24485</name>
</gene>
<dbReference type="AlphaFoldDB" id="A0A6L5QMU5"/>
<sequence>MANAELTIITPSYRNDYELAVDLCASMDRYLQLPFKHLLVVPRSDMALFAPLRAANRVLVAKEDFLRQFGFFKLPFPKRIRIPGLVDIRTREQWYRPGIGRVSGWLVQQIIKLAAPQLCDSEYIMFIDSDNVLFRPVSAAQLYGGMPVKLPQKPMKPDMHEHLLWHRNALELLGVTDFQDEPHNYIDHLIIWHRDAVLALQQRVAQVAGGNWVEALARKKAVSEYILYGVYCATLGRARGYHVFGPPDLTCSFWSGAPELPAAEVLAAVKPSHVNLHIQSTIPMPQQHRRALLRELAAHQTTAVGG</sequence>
<protein>
    <recommendedName>
        <fullName evidence="3">Glycosyl transferase</fullName>
    </recommendedName>
</protein>
<dbReference type="EMBL" id="WKJM01000027">
    <property type="protein sequence ID" value="MRX10985.1"/>
    <property type="molecule type" value="Genomic_DNA"/>
</dbReference>
<dbReference type="Pfam" id="PF20102">
    <property type="entry name" value="DUF6492"/>
    <property type="match status" value="1"/>
</dbReference>
<reference evidence="1 2" key="1">
    <citation type="submission" date="2019-11" db="EMBL/GenBank/DDBJ databases">
        <title>Novel species isolated from a subtropical stream in China.</title>
        <authorList>
            <person name="Lu H."/>
        </authorList>
    </citation>
    <scope>NUCLEOTIDE SEQUENCE [LARGE SCALE GENOMIC DNA]</scope>
    <source>
        <strain evidence="1 2">FT25W</strain>
    </source>
</reference>
<keyword evidence="2" id="KW-1185">Reference proteome</keyword>
<evidence type="ECO:0008006" key="3">
    <source>
        <dbReference type="Google" id="ProtNLM"/>
    </source>
</evidence>
<evidence type="ECO:0000313" key="2">
    <source>
        <dbReference type="Proteomes" id="UP000481037"/>
    </source>
</evidence>
<evidence type="ECO:0000313" key="1">
    <source>
        <dbReference type="EMBL" id="MRX10985.1"/>
    </source>
</evidence>
<comment type="caution">
    <text evidence="1">The sequence shown here is derived from an EMBL/GenBank/DDBJ whole genome shotgun (WGS) entry which is preliminary data.</text>
</comment>
<organism evidence="1 2">
    <name type="scientific">Duganella alba</name>
    <dbReference type="NCBI Taxonomy" id="2666081"/>
    <lineage>
        <taxon>Bacteria</taxon>
        <taxon>Pseudomonadati</taxon>
        <taxon>Pseudomonadota</taxon>
        <taxon>Betaproteobacteria</taxon>
        <taxon>Burkholderiales</taxon>
        <taxon>Oxalobacteraceae</taxon>
        <taxon>Telluria group</taxon>
        <taxon>Duganella</taxon>
    </lineage>
</organism>
<dbReference type="InterPro" id="IPR045499">
    <property type="entry name" value="DUF6492"/>
</dbReference>
<dbReference type="RefSeq" id="WP_154369048.1">
    <property type="nucleotide sequence ID" value="NZ_WKJM01000027.1"/>
</dbReference>
<proteinExistence type="predicted"/>